<dbReference type="GO" id="GO:0004534">
    <property type="term" value="F:5'-3' RNA exonuclease activity"/>
    <property type="evidence" value="ECO:0007669"/>
    <property type="project" value="TreeGrafter"/>
</dbReference>
<dbReference type="Pfam" id="PF02811">
    <property type="entry name" value="PHP"/>
    <property type="match status" value="1"/>
</dbReference>
<feature type="domain" description="Polymerase/histidinol phosphatase N-terminal" evidence="1">
    <location>
        <begin position="3"/>
        <end position="70"/>
    </location>
</feature>
<dbReference type="CDD" id="cd07438">
    <property type="entry name" value="PHP_HisPPase_AMP"/>
    <property type="match status" value="1"/>
</dbReference>
<dbReference type="InterPro" id="IPR052018">
    <property type="entry name" value="PHP_domain"/>
</dbReference>
<dbReference type="NCBIfam" id="NF047791">
    <property type="entry name" value="RNaseRnm"/>
    <property type="match status" value="1"/>
</dbReference>
<dbReference type="PANTHER" id="PTHR42924:SF3">
    <property type="entry name" value="POLYMERASE_HISTIDINOL PHOSPHATASE N-TERMINAL DOMAIN-CONTAINING PROTEIN"/>
    <property type="match status" value="1"/>
</dbReference>
<gene>
    <name evidence="2" type="ORF">SAMN04488244_10884</name>
</gene>
<dbReference type="EMBL" id="FNVG01000008">
    <property type="protein sequence ID" value="SEG17798.1"/>
    <property type="molecule type" value="Genomic_DNA"/>
</dbReference>
<evidence type="ECO:0000313" key="3">
    <source>
        <dbReference type="Proteomes" id="UP000236721"/>
    </source>
</evidence>
<dbReference type="InterPro" id="IPR003141">
    <property type="entry name" value="Pol/His_phosphatase_N"/>
</dbReference>
<name>A0A1H5Y1J3_9VIBR</name>
<dbReference type="SUPFAM" id="SSF89550">
    <property type="entry name" value="PHP domain-like"/>
    <property type="match status" value="1"/>
</dbReference>
<dbReference type="InterPro" id="IPR016195">
    <property type="entry name" value="Pol/histidinol_Pase-like"/>
</dbReference>
<accession>A0A1H5Y1J3</accession>
<proteinExistence type="predicted"/>
<protein>
    <recommendedName>
        <fullName evidence="1">Polymerase/histidinol phosphatase N-terminal domain-containing protein</fullName>
    </recommendedName>
</protein>
<reference evidence="3" key="1">
    <citation type="submission" date="2016-10" db="EMBL/GenBank/DDBJ databases">
        <authorList>
            <person name="Varghese N."/>
            <person name="Submissions S."/>
        </authorList>
    </citation>
    <scope>NUCLEOTIDE SEQUENCE [LARGE SCALE GENOMIC DNA]</scope>
    <source>
        <strain evidence="3">CGMCC 1.7062</strain>
    </source>
</reference>
<dbReference type="InterPro" id="IPR004013">
    <property type="entry name" value="PHP_dom"/>
</dbReference>
<evidence type="ECO:0000259" key="1">
    <source>
        <dbReference type="SMART" id="SM00481"/>
    </source>
</evidence>
<dbReference type="GO" id="GO:0035312">
    <property type="term" value="F:5'-3' DNA exonuclease activity"/>
    <property type="evidence" value="ECO:0007669"/>
    <property type="project" value="TreeGrafter"/>
</dbReference>
<dbReference type="PANTHER" id="PTHR42924">
    <property type="entry name" value="EXONUCLEASE"/>
    <property type="match status" value="1"/>
</dbReference>
<dbReference type="Proteomes" id="UP000236721">
    <property type="component" value="Unassembled WGS sequence"/>
</dbReference>
<dbReference type="Gene3D" id="3.20.20.140">
    <property type="entry name" value="Metal-dependent hydrolases"/>
    <property type="match status" value="1"/>
</dbReference>
<evidence type="ECO:0000313" key="2">
    <source>
        <dbReference type="EMBL" id="SEG17798.1"/>
    </source>
</evidence>
<dbReference type="AlphaFoldDB" id="A0A1H5Y1J3"/>
<dbReference type="OrthoDB" id="9804333at2"/>
<sequence length="300" mass="33141">MKIDLHSHTTASDGRLSVAELIERAMSFDVKVLAITDHDTLDAIPEAQRFIQEQSLPIELVNGIEISTVWQNKDIHIVGLGVALDSPELLALIDDQQARRIERSELIAHRLQKATREGVLEEVKLIAGNAPITRAHFAKWLVDNGYVKNMQLVFKKYMTRNNPGYVPPNWCSMGEAIDAIHKAGGVAVLAHPGRYQLTAKWIKRLLTAFSEAGGDAMEVAQPQQSLQERRNLADYAIQYNLLASQGSDFHYPSPWMELGRNLWLPSGVTPVWDRLSLQTATTLGGSGSTDANPDCGDVAP</sequence>
<dbReference type="SMART" id="SM00481">
    <property type="entry name" value="POLIIIAc"/>
    <property type="match status" value="1"/>
</dbReference>
<organism evidence="2 3">
    <name type="scientific">Vibrio hangzhouensis</name>
    <dbReference type="NCBI Taxonomy" id="462991"/>
    <lineage>
        <taxon>Bacteria</taxon>
        <taxon>Pseudomonadati</taxon>
        <taxon>Pseudomonadota</taxon>
        <taxon>Gammaproteobacteria</taxon>
        <taxon>Vibrionales</taxon>
        <taxon>Vibrionaceae</taxon>
        <taxon>Vibrio</taxon>
    </lineage>
</organism>
<keyword evidence="3" id="KW-1185">Reference proteome</keyword>
<dbReference type="RefSeq" id="WP_103880220.1">
    <property type="nucleotide sequence ID" value="NZ_FNVG01000008.1"/>
</dbReference>
<dbReference type="Gene3D" id="1.10.150.650">
    <property type="match status" value="1"/>
</dbReference>